<dbReference type="InterPro" id="IPR023828">
    <property type="entry name" value="Peptidase_S8_Ser-AS"/>
</dbReference>
<dbReference type="Gene3D" id="3.40.50.200">
    <property type="entry name" value="Peptidase S8/S53 domain"/>
    <property type="match status" value="1"/>
</dbReference>
<dbReference type="PROSITE" id="PS51892">
    <property type="entry name" value="SUBTILASE"/>
    <property type="match status" value="1"/>
</dbReference>
<dbReference type="GO" id="GO:0004252">
    <property type="term" value="F:serine-type endopeptidase activity"/>
    <property type="evidence" value="ECO:0007669"/>
    <property type="project" value="UniProtKB-UniRule"/>
</dbReference>
<evidence type="ECO:0000259" key="7">
    <source>
        <dbReference type="Pfam" id="PF00082"/>
    </source>
</evidence>
<dbReference type="PROSITE" id="PS00138">
    <property type="entry name" value="SUBTILASE_SER"/>
    <property type="match status" value="1"/>
</dbReference>
<dbReference type="OrthoDB" id="9792152at2"/>
<evidence type="ECO:0000256" key="6">
    <source>
        <dbReference type="RuleBase" id="RU003355"/>
    </source>
</evidence>
<feature type="active site" description="Charge relay system" evidence="5">
    <location>
        <position position="221"/>
    </location>
</feature>
<keyword evidence="3 5" id="KW-0378">Hydrolase</keyword>
<comment type="caution">
    <text evidence="9">The sequence shown here is derived from an EMBL/GenBank/DDBJ whole genome shotgun (WGS) entry which is preliminary data.</text>
</comment>
<evidence type="ECO:0000256" key="5">
    <source>
        <dbReference type="PROSITE-ProRule" id="PRU01240"/>
    </source>
</evidence>
<dbReference type="InterPro" id="IPR050131">
    <property type="entry name" value="Peptidase_S8_subtilisin-like"/>
</dbReference>
<dbReference type="PANTHER" id="PTHR43806">
    <property type="entry name" value="PEPTIDASE S8"/>
    <property type="match status" value="1"/>
</dbReference>
<evidence type="ECO:0000313" key="8">
    <source>
        <dbReference type="EMBL" id="GET19955.1"/>
    </source>
</evidence>
<dbReference type="CDD" id="cd07493">
    <property type="entry name" value="Peptidases_S8_9"/>
    <property type="match status" value="1"/>
</dbReference>
<keyword evidence="11" id="KW-1185">Reference proteome</keyword>
<name>A0A2P8CK59_9BACT</name>
<dbReference type="InterPro" id="IPR017317">
    <property type="entry name" value="Pept_S8_subtilisin_bacteroid-2"/>
</dbReference>
<evidence type="ECO:0000256" key="2">
    <source>
        <dbReference type="ARBA" id="ARBA00022670"/>
    </source>
</evidence>
<feature type="active site" description="Charge relay system" evidence="5">
    <location>
        <position position="399"/>
    </location>
</feature>
<reference evidence="9 10" key="1">
    <citation type="submission" date="2018-03" db="EMBL/GenBank/DDBJ databases">
        <title>Genomic Encyclopedia of Archaeal and Bacterial Type Strains, Phase II (KMG-II): from individual species to whole genera.</title>
        <authorList>
            <person name="Goeker M."/>
        </authorList>
    </citation>
    <scope>NUCLEOTIDE SEQUENCE [LARGE SCALE GENOMIC DNA]</scope>
    <source>
        <strain evidence="9 10">DSM 27267</strain>
    </source>
</reference>
<evidence type="ECO:0000256" key="4">
    <source>
        <dbReference type="ARBA" id="ARBA00022825"/>
    </source>
</evidence>
<keyword evidence="4 5" id="KW-0720">Serine protease</keyword>
<dbReference type="NCBIfam" id="TIGR04183">
    <property type="entry name" value="Por_Secre_tail"/>
    <property type="match status" value="1"/>
</dbReference>
<feature type="active site" description="Charge relay system" evidence="5">
    <location>
        <position position="181"/>
    </location>
</feature>
<dbReference type="Proteomes" id="UP000240621">
    <property type="component" value="Unassembled WGS sequence"/>
</dbReference>
<dbReference type="InterPro" id="IPR023827">
    <property type="entry name" value="Peptidase_S8_Asp-AS"/>
</dbReference>
<dbReference type="SUPFAM" id="SSF52743">
    <property type="entry name" value="Subtilisin-like"/>
    <property type="match status" value="1"/>
</dbReference>
<organism evidence="9 10">
    <name type="scientific">Prolixibacter denitrificans</name>
    <dbReference type="NCBI Taxonomy" id="1541063"/>
    <lineage>
        <taxon>Bacteria</taxon>
        <taxon>Pseudomonadati</taxon>
        <taxon>Bacteroidota</taxon>
        <taxon>Bacteroidia</taxon>
        <taxon>Marinilabiliales</taxon>
        <taxon>Prolixibacteraceae</taxon>
        <taxon>Prolixibacter</taxon>
    </lineage>
</organism>
<dbReference type="PANTHER" id="PTHR43806:SF67">
    <property type="entry name" value="EGF-LIKE DOMAIN-CONTAINING PROTEIN"/>
    <property type="match status" value="1"/>
</dbReference>
<protein>
    <submittedName>
        <fullName evidence="9">Putative secreted protein (Por secretion system target)</fullName>
    </submittedName>
    <submittedName>
        <fullName evidence="8">Serine protease</fullName>
    </submittedName>
</protein>
<dbReference type="InterPro" id="IPR026444">
    <property type="entry name" value="Secre_tail"/>
</dbReference>
<evidence type="ECO:0000313" key="9">
    <source>
        <dbReference type="EMBL" id="PSK85335.1"/>
    </source>
</evidence>
<dbReference type="Proteomes" id="UP000396862">
    <property type="component" value="Unassembled WGS sequence"/>
</dbReference>
<dbReference type="GO" id="GO:0006508">
    <property type="term" value="P:proteolysis"/>
    <property type="evidence" value="ECO:0007669"/>
    <property type="project" value="UniProtKB-KW"/>
</dbReference>
<evidence type="ECO:0000256" key="3">
    <source>
        <dbReference type="ARBA" id="ARBA00022801"/>
    </source>
</evidence>
<keyword evidence="2 5" id="KW-0645">Protease</keyword>
<sequence length="547" mass="60614">MKLAWLIILLYLPLLVHAQSTGARYRIEFTDKVGSAYDLSHPESFLSERALSRRIRYHIPIDEYDLPVSAVYLDSLKKHGFKVLYTSRWFNFATVAVVSPEDTAGVSDWNFVRSIKLTRPENVLKNAESKWDEIKAPSTKSAQGEPDDSYGYSSEQVAQLNGKILHENGFKGQGMLIAILDAGFRAANQLAVFDSLFQQNRMLGTRDFVNPQSDVFQEYQHGMNVLSLMAANSPGTLIGTAPDASYYLIRTEDENSEYPVEMDNYIAGLELADSIGADVINASLGYFNFDDPAYNFSYDELDGKTLMITRAVELAEKKGMIVCVSAGNEGDNAWQHIVAPADANGILSMAAVNIAGERARFSSIGPSADGRIKPEVAACGWDAWIQKYPEELGTSNGTSFASPLVAGLTTCLWQEYPEKTPAEIIDAVIRSASQYDSPDNYLGYGIPDFEKASLLLQKTVTEDKPEEQWKVSPNPFVNNIRLEYQRSGLLDDTSATCILINGTGTILKEERLSGRIQWINLGSLPSGLYFLRVITNGETENHKLIKK</sequence>
<dbReference type="PRINTS" id="PR00723">
    <property type="entry name" value="SUBTILISIN"/>
</dbReference>
<evidence type="ECO:0000313" key="11">
    <source>
        <dbReference type="Proteomes" id="UP000396862"/>
    </source>
</evidence>
<dbReference type="InterPro" id="IPR036852">
    <property type="entry name" value="Peptidase_S8/S53_dom_sf"/>
</dbReference>
<evidence type="ECO:0000313" key="10">
    <source>
        <dbReference type="Proteomes" id="UP000240621"/>
    </source>
</evidence>
<accession>A0A2P8CK59</accession>
<dbReference type="RefSeq" id="WP_106540387.1">
    <property type="nucleotide sequence ID" value="NZ_BLAU01000001.1"/>
</dbReference>
<feature type="domain" description="Peptidase S8/S53" evidence="7">
    <location>
        <begin position="172"/>
        <end position="445"/>
    </location>
</feature>
<dbReference type="PIRSF" id="PIRSF037903">
    <property type="entry name" value="Subtilisin_rel_GFO_2223"/>
    <property type="match status" value="1"/>
</dbReference>
<proteinExistence type="inferred from homology"/>
<dbReference type="PROSITE" id="PS00136">
    <property type="entry name" value="SUBTILASE_ASP"/>
    <property type="match status" value="1"/>
</dbReference>
<dbReference type="InterPro" id="IPR000209">
    <property type="entry name" value="Peptidase_S8/S53_dom"/>
</dbReference>
<dbReference type="Pfam" id="PF00082">
    <property type="entry name" value="Peptidase_S8"/>
    <property type="match status" value="1"/>
</dbReference>
<dbReference type="EMBL" id="PYGC01000001">
    <property type="protein sequence ID" value="PSK85335.1"/>
    <property type="molecule type" value="Genomic_DNA"/>
</dbReference>
<dbReference type="AlphaFoldDB" id="A0A2P8CK59"/>
<evidence type="ECO:0000256" key="1">
    <source>
        <dbReference type="ARBA" id="ARBA00011073"/>
    </source>
</evidence>
<reference evidence="8 11" key="2">
    <citation type="submission" date="2019-10" db="EMBL/GenBank/DDBJ databases">
        <title>Prolixibacter strains distinguished by the presence of nitrate reductase genes were adept at nitrate-dependent anaerobic corrosion of metallic iron and carbon steel.</title>
        <authorList>
            <person name="Iino T."/>
            <person name="Shono N."/>
            <person name="Ito K."/>
            <person name="Nakamura R."/>
            <person name="Sueoka K."/>
            <person name="Harayama S."/>
            <person name="Ohkuma M."/>
        </authorList>
    </citation>
    <scope>NUCLEOTIDE SEQUENCE [LARGE SCALE GENOMIC DNA]</scope>
    <source>
        <strain evidence="8 11">MIC1-1</strain>
    </source>
</reference>
<dbReference type="EMBL" id="BLAU01000001">
    <property type="protein sequence ID" value="GET19955.1"/>
    <property type="molecule type" value="Genomic_DNA"/>
</dbReference>
<dbReference type="InterPro" id="IPR015500">
    <property type="entry name" value="Peptidase_S8_subtilisin-rel"/>
</dbReference>
<gene>
    <name evidence="9" type="ORF">CLV93_101290</name>
    <name evidence="8" type="ORF">JCM18694_02010</name>
</gene>
<comment type="similarity">
    <text evidence="1 5 6">Belongs to the peptidase S8 family.</text>
</comment>